<feature type="domain" description="F5/8 type C" evidence="5">
    <location>
        <begin position="213"/>
        <end position="314"/>
    </location>
</feature>
<dbReference type="GO" id="GO:0005975">
    <property type="term" value="P:carbohydrate metabolic process"/>
    <property type="evidence" value="ECO:0007669"/>
    <property type="project" value="InterPro"/>
</dbReference>
<evidence type="ECO:0000256" key="1">
    <source>
        <dbReference type="ARBA" id="ARBA00001445"/>
    </source>
</evidence>
<dbReference type="InterPro" id="IPR035396">
    <property type="entry name" value="Bac_rhamnosid6H"/>
</dbReference>
<dbReference type="Gene3D" id="2.60.420.10">
    <property type="entry name" value="Maltose phosphorylase, domain 3"/>
    <property type="match status" value="1"/>
</dbReference>
<dbReference type="Pfam" id="PF05592">
    <property type="entry name" value="Bac_rhamnosid"/>
    <property type="match status" value="1"/>
</dbReference>
<dbReference type="GO" id="GO:0030596">
    <property type="term" value="F:alpha-L-rhamnosidase activity"/>
    <property type="evidence" value="ECO:0007669"/>
    <property type="project" value="UniProtKB-EC"/>
</dbReference>
<dbReference type="Gene3D" id="2.60.40.10">
    <property type="entry name" value="Immunoglobulins"/>
    <property type="match status" value="1"/>
</dbReference>
<dbReference type="InterPro" id="IPR013783">
    <property type="entry name" value="Ig-like_fold"/>
</dbReference>
<dbReference type="RefSeq" id="WP_014444484.1">
    <property type="nucleotide sequence ID" value="NC_017093.1"/>
</dbReference>
<dbReference type="AlphaFoldDB" id="I0H9A3"/>
<evidence type="ECO:0000259" key="5">
    <source>
        <dbReference type="PROSITE" id="PS50022"/>
    </source>
</evidence>
<evidence type="ECO:0000256" key="4">
    <source>
        <dbReference type="SAM" id="SignalP"/>
    </source>
</evidence>
<keyword evidence="4" id="KW-0732">Signal</keyword>
<evidence type="ECO:0000313" key="6">
    <source>
        <dbReference type="EMBL" id="BAL89590.1"/>
    </source>
</evidence>
<accession>I0H9A3</accession>
<reference evidence="6 7" key="1">
    <citation type="submission" date="2012-02" db="EMBL/GenBank/DDBJ databases">
        <title>Complete genome sequence of Actinoplanes missouriensis 431 (= NBRC 102363).</title>
        <authorList>
            <person name="Ohnishi Y."/>
            <person name="Ishikawa J."/>
            <person name="Sekine M."/>
            <person name="Hosoyama A."/>
            <person name="Harada T."/>
            <person name="Narita H."/>
            <person name="Hata T."/>
            <person name="Konno Y."/>
            <person name="Tutikane K."/>
            <person name="Fujita N."/>
            <person name="Horinouchi S."/>
            <person name="Hayakawa M."/>
        </authorList>
    </citation>
    <scope>NUCLEOTIDE SEQUENCE [LARGE SCALE GENOMIC DNA]</scope>
    <source>
        <strain evidence="7">ATCC 14538 / DSM 43046 / CBS 188.64 / JCM 3121 / NBRC 102363 / NCIMB 12654 / NRRL B-3342 / UNCC 431</strain>
    </source>
</reference>
<dbReference type="PANTHER" id="PTHR33307">
    <property type="entry name" value="ALPHA-RHAMNOSIDASE (EUROFUNG)"/>
    <property type="match status" value="1"/>
</dbReference>
<gene>
    <name evidence="6" type="ordered locus">AMIS_43700</name>
</gene>
<feature type="signal peptide" evidence="4">
    <location>
        <begin position="1"/>
        <end position="25"/>
    </location>
</feature>
<dbReference type="eggNOG" id="COG3387">
    <property type="taxonomic scope" value="Bacteria"/>
</dbReference>
<dbReference type="InterPro" id="IPR000421">
    <property type="entry name" value="FA58C"/>
</dbReference>
<name>I0H9A3_ACTM4</name>
<keyword evidence="7" id="KW-1185">Reference proteome</keyword>
<evidence type="ECO:0000256" key="2">
    <source>
        <dbReference type="ARBA" id="ARBA00012652"/>
    </source>
</evidence>
<dbReference type="PANTHER" id="PTHR33307:SF11">
    <property type="entry name" value="ALPHA-L-RHAMNOSIDASE"/>
    <property type="match status" value="1"/>
</dbReference>
<dbReference type="InterPro" id="IPR013737">
    <property type="entry name" value="Bac_rhamnosid_N"/>
</dbReference>
<dbReference type="HOGENOM" id="CLU_002926_1_1_11"/>
<dbReference type="PROSITE" id="PS50022">
    <property type="entry name" value="FA58C_3"/>
    <property type="match status" value="1"/>
</dbReference>
<dbReference type="SUPFAM" id="SSF48208">
    <property type="entry name" value="Six-hairpin glycosidases"/>
    <property type="match status" value="1"/>
</dbReference>
<dbReference type="EC" id="3.2.1.40" evidence="2"/>
<dbReference type="Pfam" id="PF17389">
    <property type="entry name" value="Bac_rhamnosid6H"/>
    <property type="match status" value="1"/>
</dbReference>
<dbReference type="STRING" id="512565.AMIS_43700"/>
<dbReference type="InterPro" id="IPR035398">
    <property type="entry name" value="Bac_rhamnosid_C"/>
</dbReference>
<protein>
    <recommendedName>
        <fullName evidence="2">alpha-L-rhamnosidase</fullName>
        <ecNumber evidence="2">3.2.1.40</ecNumber>
    </recommendedName>
</protein>
<dbReference type="OrthoDB" id="9761045at2"/>
<sequence>MPRTLLSTLTAAALLITLAPSPAQAHTITGAPAALRTDGKTDPLGTDLAPPQLSWRDTRTGHVAYQIQAATSPAKLAHPDLWDSGRVRGTDISARYAGRALTERTRVYWRVRTWTSRTTSTAWSAPAWFETGIKDWKAQWIGNEDWQLSTKPVTPVVVSLPKQTARFVRLDVSKLGLPLAEQPLDSKNRAVMTGGFPAPTYRLQLAELEVRDSATPGVNLAEGRGKNITVSETQTIRKEWEPALLADGTALGYQSAAHDSPDASIQVTLDLGADKTFDRVVLQPRKDTLTADGRTANFPVDYRIETATTDVWTTAATVRDQPTPEAWLPEALPVFQKRFATRSTIKTARLYVSGLGVYETKLNGRRVGDAVLEPGDVDYADQVPYAAYDVTKALGRRNTLDIAVGNGTANALDHKGRYRKFAKQVSDPQVIAQLEITYTDGRRETIATDPTWKTALGATTVSSWYGGEDYDARRENPATWENAVPAPARGPLTARIGEPVKIVERLPATRLENSVFDVGRNIAGFPEIALTAPAGTTIRVYPAESLNSGHVDQSISNVGAPIWDQFTSKGGTQTWHPRFTYHGFRYLEVAGLPEGATIEVAGLRTMGDYDSAGTFDTDNDVLDGIHRLTRRAVEGNMQSILTDCPSREKLGWLEQDHLAFDAIARSYDVRPLMDKIVRDMVDAQESSGLVPSTVPDHTSLAGAYRDDPNWGGALVLVPWQTYLTYGDRDILERYYPAMQRHLAYLQGQTARWVNGVYDYSLGDWITTEKPAMPKAIPGSTGVWHIADGLSKIATVLGRETDAATYRTTADSLANALWAKYYDPATGLFGGGGQGATALALDIKAVPDSERPGQLQHLIDAIEAKDNHLIMGEISFPSVLQVLSEAGRDDVIYKVATQTTSPSLGFQVKQGLTSLGETWDGGSGQSQNHFMLGALDAWMQRRITGIDQKSGSAGFRDLVIAPAVSGGPASASGSFLSPYGRIATAWTRTGDRIRLTVTVPPGATAEIRLPGLTRTVGTGTWTFTARSADA</sequence>
<keyword evidence="3" id="KW-0378">Hydrolase</keyword>
<dbReference type="InterPro" id="IPR016007">
    <property type="entry name" value="Alpha_rhamnosid"/>
</dbReference>
<dbReference type="Pfam" id="PF17390">
    <property type="entry name" value="Bac_rhamnosid_C"/>
    <property type="match status" value="1"/>
</dbReference>
<dbReference type="Proteomes" id="UP000007882">
    <property type="component" value="Chromosome"/>
</dbReference>
<dbReference type="PATRIC" id="fig|512565.3.peg.4356"/>
<dbReference type="Gene3D" id="2.60.120.260">
    <property type="entry name" value="Galactose-binding domain-like"/>
    <property type="match status" value="2"/>
</dbReference>
<dbReference type="InterPro" id="IPR008902">
    <property type="entry name" value="Rhamnosid_concanavalin"/>
</dbReference>
<evidence type="ECO:0000313" key="7">
    <source>
        <dbReference type="Proteomes" id="UP000007882"/>
    </source>
</evidence>
<dbReference type="Pfam" id="PF25788">
    <property type="entry name" value="Ig_Rha78A_N"/>
    <property type="match status" value="1"/>
</dbReference>
<comment type="catalytic activity">
    <reaction evidence="1">
        <text>Hydrolysis of terminal non-reducing alpha-L-rhamnose residues in alpha-L-rhamnosides.</text>
        <dbReference type="EC" id="3.2.1.40"/>
    </reaction>
</comment>
<dbReference type="Pfam" id="PF08531">
    <property type="entry name" value="Bac_rhamnosid_N"/>
    <property type="match status" value="1"/>
</dbReference>
<dbReference type="EMBL" id="AP012319">
    <property type="protein sequence ID" value="BAL89590.1"/>
    <property type="molecule type" value="Genomic_DNA"/>
</dbReference>
<proteinExistence type="predicted"/>
<dbReference type="KEGG" id="ams:AMIS_43700"/>
<dbReference type="InterPro" id="IPR008928">
    <property type="entry name" value="6-hairpin_glycosidase_sf"/>
</dbReference>
<feature type="chain" id="PRO_5003627870" description="alpha-L-rhamnosidase" evidence="4">
    <location>
        <begin position="26"/>
        <end position="1029"/>
    </location>
</feature>
<dbReference type="InterPro" id="IPR012341">
    <property type="entry name" value="6hp_glycosidase-like_sf"/>
</dbReference>
<organism evidence="6 7">
    <name type="scientific">Actinoplanes missouriensis (strain ATCC 14538 / DSM 43046 / CBS 188.64 / JCM 3121 / NBRC 102363 / NCIMB 12654 / NRRL B-3342 / UNCC 431)</name>
    <dbReference type="NCBI Taxonomy" id="512565"/>
    <lineage>
        <taxon>Bacteria</taxon>
        <taxon>Bacillati</taxon>
        <taxon>Actinomycetota</taxon>
        <taxon>Actinomycetes</taxon>
        <taxon>Micromonosporales</taxon>
        <taxon>Micromonosporaceae</taxon>
        <taxon>Actinoplanes</taxon>
    </lineage>
</organism>
<dbReference type="PIRSF" id="PIRSF010631">
    <property type="entry name" value="A-rhamnsds"/>
    <property type="match status" value="1"/>
</dbReference>
<evidence type="ECO:0000256" key="3">
    <source>
        <dbReference type="ARBA" id="ARBA00022801"/>
    </source>
</evidence>
<dbReference type="Gene3D" id="1.50.10.10">
    <property type="match status" value="1"/>
</dbReference>